<evidence type="ECO:0000256" key="1">
    <source>
        <dbReference type="SAM" id="MobiDB-lite"/>
    </source>
</evidence>
<comment type="caution">
    <text evidence="2">The sequence shown here is derived from an EMBL/GenBank/DDBJ whole genome shotgun (WGS) entry which is preliminary data.</text>
</comment>
<protein>
    <submittedName>
        <fullName evidence="2">Uncharacterized protein</fullName>
    </submittedName>
</protein>
<feature type="region of interest" description="Disordered" evidence="1">
    <location>
        <begin position="69"/>
        <end position="166"/>
    </location>
</feature>
<feature type="compositionally biased region" description="Basic and acidic residues" evidence="1">
    <location>
        <begin position="94"/>
        <end position="134"/>
    </location>
</feature>
<dbReference type="Proteomes" id="UP000314294">
    <property type="component" value="Unassembled WGS sequence"/>
</dbReference>
<dbReference type="EMBL" id="SRLO01003552">
    <property type="protein sequence ID" value="TNN31354.1"/>
    <property type="molecule type" value="Genomic_DNA"/>
</dbReference>
<gene>
    <name evidence="2" type="ORF">EYF80_058494</name>
</gene>
<organism evidence="2 3">
    <name type="scientific">Liparis tanakae</name>
    <name type="common">Tanaka's snailfish</name>
    <dbReference type="NCBI Taxonomy" id="230148"/>
    <lineage>
        <taxon>Eukaryota</taxon>
        <taxon>Metazoa</taxon>
        <taxon>Chordata</taxon>
        <taxon>Craniata</taxon>
        <taxon>Vertebrata</taxon>
        <taxon>Euteleostomi</taxon>
        <taxon>Actinopterygii</taxon>
        <taxon>Neopterygii</taxon>
        <taxon>Teleostei</taxon>
        <taxon>Neoteleostei</taxon>
        <taxon>Acanthomorphata</taxon>
        <taxon>Eupercaria</taxon>
        <taxon>Perciformes</taxon>
        <taxon>Cottioidei</taxon>
        <taxon>Cottales</taxon>
        <taxon>Liparidae</taxon>
        <taxon>Liparis</taxon>
    </lineage>
</organism>
<proteinExistence type="predicted"/>
<sequence>MEAPQLTAPHLRTVVGGVGMESELGSGVAPLSGGYGFFCSASLCVAPRLPPARVNKKTGETQIHVVGKNTLNHRMAEEGCKTSRMAGQNRRRRGGEEKEGKMRMRRRGDKEEGEKRRRIRGGEEEQRRRGEEEKKKRRRGRRGGGPNAKGNKGSEHEAKEVKHNLKIKAAGNLRGIGAVQRRVAPGRVGGAARRVLLRPV</sequence>
<keyword evidence="3" id="KW-1185">Reference proteome</keyword>
<name>A0A4Z2ESL6_9TELE</name>
<evidence type="ECO:0000313" key="3">
    <source>
        <dbReference type="Proteomes" id="UP000314294"/>
    </source>
</evidence>
<feature type="compositionally biased region" description="Basic and acidic residues" evidence="1">
    <location>
        <begin position="152"/>
        <end position="163"/>
    </location>
</feature>
<evidence type="ECO:0000313" key="2">
    <source>
        <dbReference type="EMBL" id="TNN31354.1"/>
    </source>
</evidence>
<reference evidence="2 3" key="1">
    <citation type="submission" date="2019-03" db="EMBL/GenBank/DDBJ databases">
        <title>First draft genome of Liparis tanakae, snailfish: a comprehensive survey of snailfish specific genes.</title>
        <authorList>
            <person name="Kim W."/>
            <person name="Song I."/>
            <person name="Jeong J.-H."/>
            <person name="Kim D."/>
            <person name="Kim S."/>
            <person name="Ryu S."/>
            <person name="Song J.Y."/>
            <person name="Lee S.K."/>
        </authorList>
    </citation>
    <scope>NUCLEOTIDE SEQUENCE [LARGE SCALE GENOMIC DNA]</scope>
    <source>
        <tissue evidence="2">Muscle</tissue>
    </source>
</reference>
<accession>A0A4Z2ESL6</accession>
<dbReference type="AlphaFoldDB" id="A0A4Z2ESL6"/>